<name>A0ACD3VJ52_9BRAD</name>
<evidence type="ECO:0000313" key="1">
    <source>
        <dbReference type="EMBL" id="UGY06395.1"/>
    </source>
</evidence>
<dbReference type="EMBL" id="CP088282">
    <property type="protein sequence ID" value="UGY06395.1"/>
    <property type="molecule type" value="Genomic_DNA"/>
</dbReference>
<dbReference type="Proteomes" id="UP000692816">
    <property type="component" value="Chromosome"/>
</dbReference>
<gene>
    <name evidence="1" type="ORF">J4P68_0017395</name>
</gene>
<proteinExistence type="predicted"/>
<organism evidence="1 2">
    <name type="scientific">Bradyrhizobium quebecense</name>
    <dbReference type="NCBI Taxonomy" id="2748629"/>
    <lineage>
        <taxon>Bacteria</taxon>
        <taxon>Pseudomonadati</taxon>
        <taxon>Pseudomonadota</taxon>
        <taxon>Alphaproteobacteria</taxon>
        <taxon>Hyphomicrobiales</taxon>
        <taxon>Nitrobacteraceae</taxon>
        <taxon>Bradyrhizobium</taxon>
    </lineage>
</organism>
<accession>A0ACD3VJ52</accession>
<protein>
    <submittedName>
        <fullName evidence="1">Uncharacterized protein</fullName>
    </submittedName>
</protein>
<evidence type="ECO:0000313" key="2">
    <source>
        <dbReference type="Proteomes" id="UP000692816"/>
    </source>
</evidence>
<sequence>MRSRIMACSLFGAATALQFQLSAFGIGIPNALLIMLPYLLALLAVGGLVSRQIAPARIGSRSEPLRARLRPDGQASGRSCLGAPESGISLVSGRSRIAAGVIRGNGAVYPGLLPSRIGVGRTGLRLLNRCSLWLVVAL</sequence>
<keyword evidence="2" id="KW-1185">Reference proteome</keyword>
<reference evidence="1 2" key="1">
    <citation type="journal article" date="2021" name="Int. J. Syst. Evol. Microbiol.">
        <title>Bradyrhizobium septentrionale sp. nov. (sv. septentrionale) and Bradyrhizobium quebecense sp. nov. (sv. septentrionale) associated with legumes native to Canada possess rearranged symbiosis genes and numerous insertion sequences.</title>
        <authorList>
            <person name="Bromfield E.S.P."/>
            <person name="Cloutier S."/>
        </authorList>
    </citation>
    <scope>NUCLEOTIDE SEQUENCE [LARGE SCALE GENOMIC DNA]</scope>
    <source>
        <strain evidence="1 2">12S5</strain>
    </source>
</reference>